<dbReference type="InterPro" id="IPR001789">
    <property type="entry name" value="Sig_transdc_resp-reg_receiver"/>
</dbReference>
<dbReference type="InterPro" id="IPR011006">
    <property type="entry name" value="CheY-like_superfamily"/>
</dbReference>
<feature type="domain" description="Response regulatory" evidence="1">
    <location>
        <begin position="2"/>
        <end position="42"/>
    </location>
</feature>
<name>A0A3B0U9C5_9ZZZZ</name>
<gene>
    <name evidence="2" type="ORF">MNBD_BACTEROID06-969</name>
</gene>
<evidence type="ECO:0000313" key="2">
    <source>
        <dbReference type="EMBL" id="VAW27555.1"/>
    </source>
</evidence>
<dbReference type="AlphaFoldDB" id="A0A3B0U9C5"/>
<proteinExistence type="predicted"/>
<dbReference type="Gene3D" id="3.40.50.2300">
    <property type="match status" value="1"/>
</dbReference>
<dbReference type="PROSITE" id="PS50110">
    <property type="entry name" value="RESPONSE_REGULATORY"/>
    <property type="match status" value="1"/>
</dbReference>
<accession>A0A3B0U9C5</accession>
<evidence type="ECO:0000259" key="1">
    <source>
        <dbReference type="PROSITE" id="PS50110"/>
    </source>
</evidence>
<feature type="non-terminal residue" evidence="2">
    <location>
        <position position="42"/>
    </location>
</feature>
<organism evidence="2">
    <name type="scientific">hydrothermal vent metagenome</name>
    <dbReference type="NCBI Taxonomy" id="652676"/>
    <lineage>
        <taxon>unclassified sequences</taxon>
        <taxon>metagenomes</taxon>
        <taxon>ecological metagenomes</taxon>
    </lineage>
</organism>
<dbReference type="EMBL" id="UOES01000259">
    <property type="protein sequence ID" value="VAW27555.1"/>
    <property type="molecule type" value="Genomic_DNA"/>
</dbReference>
<reference evidence="2" key="1">
    <citation type="submission" date="2018-06" db="EMBL/GenBank/DDBJ databases">
        <authorList>
            <person name="Zhirakovskaya E."/>
        </authorList>
    </citation>
    <scope>NUCLEOTIDE SEQUENCE</scope>
</reference>
<sequence>MKILLIEDEVRVSSFIKKGLEEQGEEVMQAFDGQTGLNLACQ</sequence>
<protein>
    <recommendedName>
        <fullName evidence="1">Response regulatory domain-containing protein</fullName>
    </recommendedName>
</protein>
<dbReference type="GO" id="GO:0000160">
    <property type="term" value="P:phosphorelay signal transduction system"/>
    <property type="evidence" value="ECO:0007669"/>
    <property type="project" value="InterPro"/>
</dbReference>
<dbReference type="SUPFAM" id="SSF52172">
    <property type="entry name" value="CheY-like"/>
    <property type="match status" value="1"/>
</dbReference>